<feature type="region of interest" description="Disordered" evidence="1">
    <location>
        <begin position="838"/>
        <end position="1019"/>
    </location>
</feature>
<feature type="signal peptide" evidence="2">
    <location>
        <begin position="1"/>
        <end position="18"/>
    </location>
</feature>
<dbReference type="GO" id="GO:0005509">
    <property type="term" value="F:calcium ion binding"/>
    <property type="evidence" value="ECO:0007669"/>
    <property type="project" value="InterPro"/>
</dbReference>
<feature type="compositionally biased region" description="Acidic residues" evidence="1">
    <location>
        <begin position="866"/>
        <end position="883"/>
    </location>
</feature>
<dbReference type="InterPro" id="IPR013783">
    <property type="entry name" value="Ig-like_fold"/>
</dbReference>
<evidence type="ECO:0000256" key="2">
    <source>
        <dbReference type="SAM" id="SignalP"/>
    </source>
</evidence>
<feature type="compositionally biased region" description="Acidic residues" evidence="1">
    <location>
        <begin position="843"/>
        <end position="854"/>
    </location>
</feature>
<dbReference type="SUPFAM" id="SSF103647">
    <property type="entry name" value="TSP type-3 repeat"/>
    <property type="match status" value="6"/>
</dbReference>
<dbReference type="Pfam" id="PF18962">
    <property type="entry name" value="Por_Secre_tail"/>
    <property type="match status" value="1"/>
</dbReference>
<accession>A0AA49GM67</accession>
<feature type="region of interest" description="Disordered" evidence="1">
    <location>
        <begin position="1595"/>
        <end position="1787"/>
    </location>
</feature>
<feature type="compositionally biased region" description="Acidic residues" evidence="1">
    <location>
        <begin position="201"/>
        <end position="217"/>
    </location>
</feature>
<evidence type="ECO:0000259" key="3">
    <source>
        <dbReference type="Pfam" id="PF18962"/>
    </source>
</evidence>
<feature type="compositionally biased region" description="Basic and acidic residues" evidence="1">
    <location>
        <begin position="884"/>
        <end position="899"/>
    </location>
</feature>
<organism evidence="4">
    <name type="scientific">Roseihalotalea indica</name>
    <dbReference type="NCBI Taxonomy" id="2867963"/>
    <lineage>
        <taxon>Bacteria</taxon>
        <taxon>Pseudomonadati</taxon>
        <taxon>Bacteroidota</taxon>
        <taxon>Cytophagia</taxon>
        <taxon>Cytophagales</taxon>
        <taxon>Catalimonadaceae</taxon>
        <taxon>Roseihalotalea</taxon>
    </lineage>
</organism>
<gene>
    <name evidence="4" type="ORF">K4G66_22395</name>
</gene>
<dbReference type="Gene3D" id="4.10.1080.10">
    <property type="entry name" value="TSP type-3 repeat"/>
    <property type="match status" value="3"/>
</dbReference>
<proteinExistence type="predicted"/>
<feature type="compositionally biased region" description="Basic and acidic residues" evidence="1">
    <location>
        <begin position="1749"/>
        <end position="1759"/>
    </location>
</feature>
<feature type="compositionally biased region" description="Acidic residues" evidence="1">
    <location>
        <begin position="1223"/>
        <end position="1240"/>
    </location>
</feature>
<feature type="compositionally biased region" description="Acidic residues" evidence="1">
    <location>
        <begin position="1640"/>
        <end position="1650"/>
    </location>
</feature>
<feature type="compositionally biased region" description="Acidic residues" evidence="1">
    <location>
        <begin position="908"/>
        <end position="918"/>
    </location>
</feature>
<feature type="compositionally biased region" description="Acidic residues" evidence="1">
    <location>
        <begin position="1719"/>
        <end position="1732"/>
    </location>
</feature>
<feature type="region of interest" description="Disordered" evidence="1">
    <location>
        <begin position="366"/>
        <end position="391"/>
    </location>
</feature>
<dbReference type="EMBL" id="CP120682">
    <property type="protein sequence ID" value="WKN35130.1"/>
    <property type="molecule type" value="Genomic_DNA"/>
</dbReference>
<reference evidence="4" key="1">
    <citation type="journal article" date="2023" name="Comput. Struct. Biotechnol. J.">
        <title>Discovery of a novel marine Bacteroidetes with a rich repertoire of carbohydrate-active enzymes.</title>
        <authorList>
            <person name="Chen B."/>
            <person name="Liu G."/>
            <person name="Chen Q."/>
            <person name="Wang H."/>
            <person name="Liu L."/>
            <person name="Tang K."/>
        </authorList>
    </citation>
    <scope>NUCLEOTIDE SEQUENCE</scope>
    <source>
        <strain evidence="4">TK19036</strain>
    </source>
</reference>
<dbReference type="Gene3D" id="2.60.40.10">
    <property type="entry name" value="Immunoglobulins"/>
    <property type="match status" value="1"/>
</dbReference>
<feature type="compositionally biased region" description="Acidic residues" evidence="1">
    <location>
        <begin position="1475"/>
        <end position="1487"/>
    </location>
</feature>
<feature type="compositionally biased region" description="Acidic residues" evidence="1">
    <location>
        <begin position="1131"/>
        <end position="1140"/>
    </location>
</feature>
<feature type="region of interest" description="Disordered" evidence="1">
    <location>
        <begin position="1475"/>
        <end position="1503"/>
    </location>
</feature>
<keyword evidence="2" id="KW-0732">Signal</keyword>
<dbReference type="PANTHER" id="PTHR10199:SF119">
    <property type="entry name" value="RE20510P"/>
    <property type="match status" value="1"/>
</dbReference>
<feature type="compositionally biased region" description="Acidic residues" evidence="1">
    <location>
        <begin position="1200"/>
        <end position="1210"/>
    </location>
</feature>
<feature type="compositionally biased region" description="Low complexity" evidence="1">
    <location>
        <begin position="1651"/>
        <end position="1661"/>
    </location>
</feature>
<feature type="domain" description="Secretion system C-terminal sorting" evidence="3">
    <location>
        <begin position="1916"/>
        <end position="1978"/>
    </location>
</feature>
<reference evidence="4" key="2">
    <citation type="journal article" date="2024" name="Antonie Van Leeuwenhoek">
        <title>Roseihalotalea indica gen. nov., sp. nov., a halophilic Bacteroidetes from mesopelagic Southwest Indian Ocean with higher carbohydrate metabolic potential.</title>
        <authorList>
            <person name="Chen B."/>
            <person name="Zhang M."/>
            <person name="Lin D."/>
            <person name="Ye J."/>
            <person name="Tang K."/>
        </authorList>
    </citation>
    <scope>NUCLEOTIDE SEQUENCE</scope>
    <source>
        <strain evidence="4">TK19036</strain>
    </source>
</reference>
<name>A0AA49GM67_9BACT</name>
<dbReference type="PANTHER" id="PTHR10199">
    <property type="entry name" value="THROMBOSPONDIN"/>
    <property type="match status" value="1"/>
</dbReference>
<protein>
    <submittedName>
        <fullName evidence="4">T9SS type A sorting domain-containing protein</fullName>
    </submittedName>
</protein>
<sequence length="1987" mass="211068">MKYLLPLILLFSAYTAWGQNNCTNRSIFDWDDADKQGNPDGQSFTVDGVNLSFTLIDNNNRVDDANFQPDNTYGATALRWIQNLTNNGESSTLNIDMGASGLTDLCFLIYGINGNDQVTVTGSFNGNNTPFQASIAGTDGFGINIIQVCFTGTVDEFNVVFYSNAGGDPPNQAIAFGDFEWCNVQDKDDDGVLDSIDLDDDNDGILDTDEGTADSDGDGFANDHDIDSDGDGIPDNIEGQSTAAYVAPSGNDTDGDGLDDSYDPDNGGTAITLVDTDADTTFDYLDDDSDDDGVGDLIEGNDIDFNGLADLTPDTGGNRNPSGIDTDGDGLDDSFDAIDGWITAGNTGLLGRNTIPESVLDNNTEYNFRDTDDDGDGINTADELTDSNGDGIPEFVQACEDGSILDFDDYAVGSTPGPFYVDGVTITFEFADASGNVLSYSVDEELLDAANNIYSEHYVRVLQNLETSSQYSFLKIKFSRPLKGFRFNLIDVDKASPQFTDYLSMNVYSDADVIVLDSTNIIPGRFNQLDANNFVEGLANSDPTDYFGNVHIAVGQTVDSLIIRYANPDAGLNGGANDQAMGVGDFTWCGIDSDFDEVLDFADRDDNNNGILDIVEAGGIDGVDTDPSGDADNDKIPNYQDADFAGFTDVNADGIDDNVDYDLDGIPDHLDKDTDNDGLPDAVEANGGTLPQNMDTDGNYSAAYVATATDADGDGIIAELDPDEGGTALAVNNSDGDAVADFRDLDSDNDGIPDLVEAGGEDADNNGQVDNFTDTDGDGFSGQYDPDNFGTTLLEGPLTKQARNTDKDAYPDYRDADADADGIPDNIEAQTTAGFVAAGTTDTDGDGWGDEYDPDNGGTAIAIVDTDNDGTADYWDTDSDNDGVIDKIEARDADRDGKADVGSANNDADNDGLDDNYDPDSGGTAAPLQSSDADQIPDYRDIDDDNDGILTSSEDANGNGKYNDDFTQGGGTVPDYLFNTDDPDGDNVTNDTDQDDNNDGISDIDQGYGVDPGADADTDGTPNYLDSDFVHPTYGAFVDANSDGVNDIFDTDRDGVPNHFDLDSDGDDIPNAVEANNGVLPANMFESGQYDYAYAVANDNDNDGVVNDLDPDDGGVPLANADFDGDGFADALDQDADGDGIPDAQEAQATDTNDNGVLDTFADTDGDGNADYRDGDSDNDGITDAIEGRATGIVGSGTDTDNDGLDDAFDADNGGTEILGYDQDGDTIPDYLDNDSDGDGISDQIEGNDANGDGIADIAPSGLDSDGDGIDNNFEGGVALQNTDGLGEPDYRDSDDDGDGILTADESVDQSPANGTPDYLEVSPDLCGEGLTVKVGYGNEISLNNGATRPNSALGAPNYNPGADNFADLCFTNGGGQYVVIDLGVEAVEGSTIDAYVTSFEAGSSWTVYSSKDGATFGNPVTFNNLVQRTNIEVRNYTVPAGGIRYLGFVYGSGTPYIDGVVVDYCVVDQDNDEIADVDDNDSDNDGLSDIQEGNGIDPTADADGDGIANYLDTDFTGFEDLNGDGVDDNFDFDLDGIPNHQDLDSDNDGLPDALEANGGSLPANVSSEGAYLVSYVQANDTDGDGYVNDVDSDNGGTALINPDTDGDGLADYTDRDSDNDGVTDVLEAGGSDVNRDGIVDDATDTDGDGLPDLVDPDNGGNALAIINTDGTDNPDYLDTDSDNDSGGGSPGLPDIYEAHDNNFDGTPTWDDNGNLILDDNEGNVDLDEDGILDAFDPSEGGIGASLPDVDKDGRSNYRDDDDDDDGIPTASEDANGDGNFFNDFTEGQSTNYQGTYSFVPNYLYNPLAPLPVELLRFDVYWDGQAVLLEWETVYEEDNYYFEVERSEDAKQFKPIGRIAGQGTTTRETSYRYSDYVKQGGGYYYRLKQVDYDGMVNYSPTRFVMTELNRITTVSVYPNPTPDACIVSVTGTQAEVNYFILNLEGKVLKRGKFRESTVIDIRDLRTGNYVIRFKNNSFQEAIQIIKK</sequence>
<dbReference type="InterPro" id="IPR028974">
    <property type="entry name" value="TSP_type-3_rpt"/>
</dbReference>
<dbReference type="InterPro" id="IPR026444">
    <property type="entry name" value="Secre_tail"/>
</dbReference>
<feature type="region of interest" description="Disordered" evidence="1">
    <location>
        <begin position="1131"/>
        <end position="1321"/>
    </location>
</feature>
<feature type="region of interest" description="Disordered" evidence="1">
    <location>
        <begin position="201"/>
        <end position="238"/>
    </location>
</feature>
<dbReference type="NCBIfam" id="TIGR04183">
    <property type="entry name" value="Por_Secre_tail"/>
    <property type="match status" value="1"/>
</dbReference>
<evidence type="ECO:0000313" key="4">
    <source>
        <dbReference type="EMBL" id="WKN35130.1"/>
    </source>
</evidence>
<evidence type="ECO:0000256" key="1">
    <source>
        <dbReference type="SAM" id="MobiDB-lite"/>
    </source>
</evidence>
<feature type="chain" id="PRO_5041343561" evidence="2">
    <location>
        <begin position="19"/>
        <end position="1987"/>
    </location>
</feature>